<proteinExistence type="predicted"/>
<keyword evidence="3" id="KW-1185">Reference proteome</keyword>
<dbReference type="AlphaFoldDB" id="A0A4Y2X5M3"/>
<feature type="compositionally biased region" description="Basic and acidic residues" evidence="1">
    <location>
        <begin position="30"/>
        <end position="51"/>
    </location>
</feature>
<comment type="caution">
    <text evidence="2">The sequence shown here is derived from an EMBL/GenBank/DDBJ whole genome shotgun (WGS) entry which is preliminary data.</text>
</comment>
<name>A0A4Y2X5M3_ARAVE</name>
<sequence length="121" mass="13206">MFALGQRENEQPLVPSTLRPREAINSVRSSRGDSHEQLPLDRATLRHDEGRSSLSSTEQAQVMADGQQCLLPFLTHSGSESDQIHGVACPHGQEESSFLLGTGHLTREGGLIWLQCLSSIS</sequence>
<evidence type="ECO:0000256" key="1">
    <source>
        <dbReference type="SAM" id="MobiDB-lite"/>
    </source>
</evidence>
<evidence type="ECO:0000313" key="3">
    <source>
        <dbReference type="Proteomes" id="UP000499080"/>
    </source>
</evidence>
<organism evidence="2 3">
    <name type="scientific">Araneus ventricosus</name>
    <name type="common">Orbweaver spider</name>
    <name type="synonym">Epeira ventricosa</name>
    <dbReference type="NCBI Taxonomy" id="182803"/>
    <lineage>
        <taxon>Eukaryota</taxon>
        <taxon>Metazoa</taxon>
        <taxon>Ecdysozoa</taxon>
        <taxon>Arthropoda</taxon>
        <taxon>Chelicerata</taxon>
        <taxon>Arachnida</taxon>
        <taxon>Araneae</taxon>
        <taxon>Araneomorphae</taxon>
        <taxon>Entelegynae</taxon>
        <taxon>Araneoidea</taxon>
        <taxon>Araneidae</taxon>
        <taxon>Araneus</taxon>
    </lineage>
</organism>
<evidence type="ECO:0000313" key="2">
    <source>
        <dbReference type="EMBL" id="GBO44194.1"/>
    </source>
</evidence>
<dbReference type="Proteomes" id="UP000499080">
    <property type="component" value="Unassembled WGS sequence"/>
</dbReference>
<feature type="region of interest" description="Disordered" evidence="1">
    <location>
        <begin position="1"/>
        <end position="58"/>
    </location>
</feature>
<accession>A0A4Y2X5M3</accession>
<reference evidence="2 3" key="1">
    <citation type="journal article" date="2019" name="Sci. Rep.">
        <title>Orb-weaving spider Araneus ventricosus genome elucidates the spidroin gene catalogue.</title>
        <authorList>
            <person name="Kono N."/>
            <person name="Nakamura H."/>
            <person name="Ohtoshi R."/>
            <person name="Moran D.A.P."/>
            <person name="Shinohara A."/>
            <person name="Yoshida Y."/>
            <person name="Fujiwara M."/>
            <person name="Mori M."/>
            <person name="Tomita M."/>
            <person name="Arakawa K."/>
        </authorList>
    </citation>
    <scope>NUCLEOTIDE SEQUENCE [LARGE SCALE GENOMIC DNA]</scope>
</reference>
<dbReference type="EMBL" id="BGPR01070829">
    <property type="protein sequence ID" value="GBO44194.1"/>
    <property type="molecule type" value="Genomic_DNA"/>
</dbReference>
<gene>
    <name evidence="2" type="ORF">AVEN_160676_1</name>
</gene>
<protein>
    <submittedName>
        <fullName evidence="2">Uncharacterized protein</fullName>
    </submittedName>
</protein>